<reference evidence="1" key="1">
    <citation type="journal article" date="2020" name="Stud. Mycol.">
        <title>101 Dothideomycetes genomes: a test case for predicting lifestyles and emergence of pathogens.</title>
        <authorList>
            <person name="Haridas S."/>
            <person name="Albert R."/>
            <person name="Binder M."/>
            <person name="Bloem J."/>
            <person name="Labutti K."/>
            <person name="Salamov A."/>
            <person name="Andreopoulos B."/>
            <person name="Baker S."/>
            <person name="Barry K."/>
            <person name="Bills G."/>
            <person name="Bluhm B."/>
            <person name="Cannon C."/>
            <person name="Castanera R."/>
            <person name="Culley D."/>
            <person name="Daum C."/>
            <person name="Ezra D."/>
            <person name="Gonzalez J."/>
            <person name="Henrissat B."/>
            <person name="Kuo A."/>
            <person name="Liang C."/>
            <person name="Lipzen A."/>
            <person name="Lutzoni F."/>
            <person name="Magnuson J."/>
            <person name="Mondo S."/>
            <person name="Nolan M."/>
            <person name="Ohm R."/>
            <person name="Pangilinan J."/>
            <person name="Park H.-J."/>
            <person name="Ramirez L."/>
            <person name="Alfaro M."/>
            <person name="Sun H."/>
            <person name="Tritt A."/>
            <person name="Yoshinaga Y."/>
            <person name="Zwiers L.-H."/>
            <person name="Turgeon B."/>
            <person name="Goodwin S."/>
            <person name="Spatafora J."/>
            <person name="Crous P."/>
            <person name="Grigoriev I."/>
        </authorList>
    </citation>
    <scope>NUCLEOTIDE SEQUENCE</scope>
    <source>
        <strain evidence="1">CBS 161.51</strain>
    </source>
</reference>
<evidence type="ECO:0000313" key="1">
    <source>
        <dbReference type="EMBL" id="KAF1943307.1"/>
    </source>
</evidence>
<feature type="non-terminal residue" evidence="1">
    <location>
        <position position="85"/>
    </location>
</feature>
<dbReference type="Proteomes" id="UP000800038">
    <property type="component" value="Unassembled WGS sequence"/>
</dbReference>
<sequence length="85" mass="9580">MSCETTRLQPIVAPPPLYQSQNILRASSSACQEVVFQILTPKKARIKGAADFMDAKGIPYFHTNLFEYYNVSKEAGWAIIKQDNE</sequence>
<protein>
    <submittedName>
        <fullName evidence="1">Uncharacterized protein</fullName>
    </submittedName>
</protein>
<dbReference type="EMBL" id="ML976026">
    <property type="protein sequence ID" value="KAF1943307.1"/>
    <property type="molecule type" value="Genomic_DNA"/>
</dbReference>
<name>A0A6A5T2H5_9PLEO</name>
<evidence type="ECO:0000313" key="2">
    <source>
        <dbReference type="Proteomes" id="UP000800038"/>
    </source>
</evidence>
<accession>A0A6A5T2H5</accession>
<gene>
    <name evidence="1" type="ORF">EJ02DRAFT_343427</name>
</gene>
<dbReference type="AlphaFoldDB" id="A0A6A5T2H5"/>
<proteinExistence type="predicted"/>
<organism evidence="1 2">
    <name type="scientific">Clathrospora elynae</name>
    <dbReference type="NCBI Taxonomy" id="706981"/>
    <lineage>
        <taxon>Eukaryota</taxon>
        <taxon>Fungi</taxon>
        <taxon>Dikarya</taxon>
        <taxon>Ascomycota</taxon>
        <taxon>Pezizomycotina</taxon>
        <taxon>Dothideomycetes</taxon>
        <taxon>Pleosporomycetidae</taxon>
        <taxon>Pleosporales</taxon>
        <taxon>Diademaceae</taxon>
        <taxon>Clathrospora</taxon>
    </lineage>
</organism>
<keyword evidence="2" id="KW-1185">Reference proteome</keyword>